<evidence type="ECO:0000313" key="2">
    <source>
        <dbReference type="EMBL" id="QNN42942.1"/>
    </source>
</evidence>
<evidence type="ECO:0000313" key="3">
    <source>
        <dbReference type="Proteomes" id="UP000515806"/>
    </source>
</evidence>
<evidence type="ECO:0000256" key="1">
    <source>
        <dbReference type="SAM" id="SignalP"/>
    </source>
</evidence>
<feature type="chain" id="PRO_5028945477" evidence="1">
    <location>
        <begin position="21"/>
        <end position="212"/>
    </location>
</feature>
<reference evidence="2 3" key="1">
    <citation type="submission" date="2020-08" db="EMBL/GenBank/DDBJ databases">
        <title>Genome sequence of Pedobacter roseus KACC 11594T.</title>
        <authorList>
            <person name="Hyun D.-W."/>
            <person name="Bae J.-W."/>
        </authorList>
    </citation>
    <scope>NUCLEOTIDE SEQUENCE [LARGE SCALE GENOMIC DNA]</scope>
    <source>
        <strain evidence="2 3">KACC 11594</strain>
    </source>
</reference>
<organism evidence="2 3">
    <name type="scientific">Pedobacter roseus</name>
    <dbReference type="NCBI Taxonomy" id="336820"/>
    <lineage>
        <taxon>Bacteria</taxon>
        <taxon>Pseudomonadati</taxon>
        <taxon>Bacteroidota</taxon>
        <taxon>Sphingobacteriia</taxon>
        <taxon>Sphingobacteriales</taxon>
        <taxon>Sphingobacteriaceae</taxon>
        <taxon>Pedobacter</taxon>
    </lineage>
</organism>
<dbReference type="EMBL" id="CP060723">
    <property type="protein sequence ID" value="QNN42942.1"/>
    <property type="molecule type" value="Genomic_DNA"/>
</dbReference>
<dbReference type="RefSeq" id="WP_187593462.1">
    <property type="nucleotide sequence ID" value="NZ_CP060723.1"/>
</dbReference>
<proteinExistence type="predicted"/>
<name>A0A7G9QHW7_9SPHI</name>
<keyword evidence="1" id="KW-0732">Signal</keyword>
<sequence>MNRKILLLLLSVLLMTSAFAQRRTTSVKGYYRKNGTYVSPHTRSYTAGTSTQYSSTGGATADDDKIASTTLKFSNSSETNLGSDNIIIAKYKGQKIALTKLKFINEEATDDTLISKDRNPGSGIVFYVSVLRYKDKTLDVCPIPRGYSDWSFEKVDHKFDKKLLSTEDALDLISNYGWRIYNDQISKDFSYSYNDKGFPPYLTKTIEAIKVE</sequence>
<dbReference type="AlphaFoldDB" id="A0A7G9QHW7"/>
<dbReference type="Proteomes" id="UP000515806">
    <property type="component" value="Chromosome"/>
</dbReference>
<gene>
    <name evidence="2" type="ORF">H9L23_02215</name>
</gene>
<protein>
    <submittedName>
        <fullName evidence="2">Uncharacterized protein</fullName>
    </submittedName>
</protein>
<dbReference type="KEGG" id="proe:H9L23_02215"/>
<keyword evidence="3" id="KW-1185">Reference proteome</keyword>
<accession>A0A7G9QHW7</accession>
<feature type="signal peptide" evidence="1">
    <location>
        <begin position="1"/>
        <end position="20"/>
    </location>
</feature>